<dbReference type="Proteomes" id="UP000738402">
    <property type="component" value="Unassembled WGS sequence"/>
</dbReference>
<proteinExistence type="predicted"/>
<dbReference type="EMBL" id="JAHLUH010000010">
    <property type="protein sequence ID" value="KAG7726176.1"/>
    <property type="molecule type" value="Genomic_DNA"/>
</dbReference>
<evidence type="ECO:0000313" key="2">
    <source>
        <dbReference type="EMBL" id="KAG7726176.1"/>
    </source>
</evidence>
<protein>
    <submittedName>
        <fullName evidence="2">Uncharacterized protein</fullName>
    </submittedName>
</protein>
<feature type="compositionally biased region" description="Basic and acidic residues" evidence="1">
    <location>
        <begin position="311"/>
        <end position="325"/>
    </location>
</feature>
<evidence type="ECO:0000256" key="1">
    <source>
        <dbReference type="SAM" id="MobiDB-lite"/>
    </source>
</evidence>
<name>A0AAN6D523_9ASCO</name>
<organism evidence="2 3">
    <name type="scientific">Ogataea haglerorum</name>
    <dbReference type="NCBI Taxonomy" id="1937702"/>
    <lineage>
        <taxon>Eukaryota</taxon>
        <taxon>Fungi</taxon>
        <taxon>Dikarya</taxon>
        <taxon>Ascomycota</taxon>
        <taxon>Saccharomycotina</taxon>
        <taxon>Pichiomycetes</taxon>
        <taxon>Pichiales</taxon>
        <taxon>Pichiaceae</taxon>
        <taxon>Ogataea</taxon>
    </lineage>
</organism>
<feature type="compositionally biased region" description="Basic and acidic residues" evidence="1">
    <location>
        <begin position="233"/>
        <end position="248"/>
    </location>
</feature>
<feature type="compositionally biased region" description="Basic and acidic residues" evidence="1">
    <location>
        <begin position="355"/>
        <end position="383"/>
    </location>
</feature>
<comment type="caution">
    <text evidence="2">The sequence shown here is derived from an EMBL/GenBank/DDBJ whole genome shotgun (WGS) entry which is preliminary data.</text>
</comment>
<feature type="region of interest" description="Disordered" evidence="1">
    <location>
        <begin position="228"/>
        <end position="250"/>
    </location>
</feature>
<reference evidence="2" key="1">
    <citation type="journal article" date="2021" name="G3 (Bethesda)">
        <title>Genomic diversity, chromosomal rearrangements, and interspecies hybridization in the ogataea polymorpha species complex.</title>
        <authorList>
            <person name="Hanson S.J."/>
            <person name="Cinneide E.O."/>
            <person name="Salzberg L.I."/>
            <person name="Wolfe K.H."/>
            <person name="McGowan J."/>
            <person name="Fitzpatrick D.A."/>
            <person name="Matlin K."/>
        </authorList>
    </citation>
    <scope>NUCLEOTIDE SEQUENCE</scope>
    <source>
        <strain evidence="2">83-405-1</strain>
    </source>
</reference>
<evidence type="ECO:0000313" key="3">
    <source>
        <dbReference type="Proteomes" id="UP000738402"/>
    </source>
</evidence>
<gene>
    <name evidence="2" type="ORF">KL933_003618</name>
</gene>
<dbReference type="AlphaFoldDB" id="A0AAN6D523"/>
<feature type="region of interest" description="Disordered" evidence="1">
    <location>
        <begin position="343"/>
        <end position="390"/>
    </location>
</feature>
<feature type="region of interest" description="Disordered" evidence="1">
    <location>
        <begin position="276"/>
        <end position="325"/>
    </location>
</feature>
<accession>A0AAN6D523</accession>
<sequence>MAAGGPTRYRQNVMGHITARSESRVVLVVDRVANEPQVQLQNGQEPQLHQARCAGQHQHVRRVVGAHVHDELQLLLVGAHKRNAGQDERKWGQILEGHDFAGRVAALVVEHEGDLPDARKAAQHQHPAEEGVHLGGDFHVLGVLRHGVGGEHESQRGHRVAAIIAGQIDPEHSARPEDDAHAGVLVVAVGPGLPGPVFCERVDDSPDGDHERVVELLRAFLAVAVAQPRHHEHRAEQEPVADEGRAHDPVGVALPGVQAVAEPERGHDGHAAFEEPAQHQQHRKHLVDGGGDPGADKADFARKQRRARGHAAREKRETVEKRQEPRCAAARHVLLAAGVREPQDQGLKRGVHSTQRLDRDACGETPREHKNSAKRRNNNEQHHRYQPVENQRLVDVLRHGGEIRRVVRGAFLKAGTDRPKKRG</sequence>